<organism evidence="5">
    <name type="scientific">Wenling partiti-like virus 7</name>
    <dbReference type="NCBI Taxonomy" id="1923525"/>
    <lineage>
        <taxon>Viruses</taxon>
        <taxon>Riboviria</taxon>
    </lineage>
</organism>
<evidence type="ECO:0000256" key="1">
    <source>
        <dbReference type="ARBA" id="ARBA00022679"/>
    </source>
</evidence>
<proteinExistence type="predicted"/>
<evidence type="ECO:0000259" key="4">
    <source>
        <dbReference type="Pfam" id="PF00680"/>
    </source>
</evidence>
<keyword evidence="1" id="KW-0808">Transferase</keyword>
<dbReference type="EMBL" id="KX884234">
    <property type="protein sequence ID" value="APG78349.1"/>
    <property type="molecule type" value="Genomic_RNA"/>
</dbReference>
<name>A0A1L3KLZ9_9VIRU</name>
<evidence type="ECO:0000256" key="3">
    <source>
        <dbReference type="ARBA" id="ARBA00022953"/>
    </source>
</evidence>
<accession>A0A1L3KLZ9</accession>
<dbReference type="InterPro" id="IPR001205">
    <property type="entry name" value="RNA-dir_pol_C"/>
</dbReference>
<keyword evidence="2" id="KW-0548">Nucleotidyltransferase</keyword>
<dbReference type="Pfam" id="PF00680">
    <property type="entry name" value="RdRP_1"/>
    <property type="match status" value="1"/>
</dbReference>
<dbReference type="InterPro" id="IPR043502">
    <property type="entry name" value="DNA/RNA_pol_sf"/>
</dbReference>
<dbReference type="GO" id="GO:0003968">
    <property type="term" value="F:RNA-directed RNA polymerase activity"/>
    <property type="evidence" value="ECO:0007669"/>
    <property type="project" value="InterPro"/>
</dbReference>
<evidence type="ECO:0000313" key="5">
    <source>
        <dbReference type="EMBL" id="APG78349.1"/>
    </source>
</evidence>
<dbReference type="GO" id="GO:0003723">
    <property type="term" value="F:RNA binding"/>
    <property type="evidence" value="ECO:0007669"/>
    <property type="project" value="InterPro"/>
</dbReference>
<evidence type="ECO:0000256" key="2">
    <source>
        <dbReference type="ARBA" id="ARBA00022695"/>
    </source>
</evidence>
<sequence>MVLPPALRGHYAHVKSLRFRRSRPNKQSFQKWIDKFIGRQRKADQLLDKGKWDFDLFESCLDTVVTQLLEEKTTPIPLIPDAISSLTDYSKSPGVDLVGIRRYPTKGDVPTQVVIDAHKYMAKGEVHKVPDFTVAFRSHLVREDEEDKARIVLVAPAEFVFVEKMFAEPLYNAITRIPLNQRKIATGFKWFSKHAAFISSHFGDSATSLDYSGFDLSPPHWMIRQVFMKLKECFDLNDEEDRIFDSINQVHQRHWVKYHQQRFRMVGGVKTGTAFTHILGSIIGASMILYLTDGKADALSYGDDVIMKGNWNIRRLARRAADTSSFVIHNHKSSHRLDWLGNRWDAANHKWVLIDPVRRMGQLFYPESTTHVALEVQVQAHLYASARDPITEDLALALKQMSSRYTRSEIRDVKFMLKELDLTHADPITASERLKIWM</sequence>
<dbReference type="SUPFAM" id="SSF56672">
    <property type="entry name" value="DNA/RNA polymerases"/>
    <property type="match status" value="1"/>
</dbReference>
<protein>
    <submittedName>
        <fullName evidence="5">RdRp</fullName>
    </submittedName>
</protein>
<reference evidence="5" key="1">
    <citation type="journal article" date="2016" name="Nature">
        <title>Redefining the invertebrate RNA virosphere.</title>
        <authorList>
            <person name="Shi M."/>
            <person name="Lin X.D."/>
            <person name="Tian J.H."/>
            <person name="Chen L.J."/>
            <person name="Chen X."/>
            <person name="Li C.X."/>
            <person name="Qin X.C."/>
            <person name="Li J."/>
            <person name="Cao J.P."/>
            <person name="Eden J.S."/>
            <person name="Buchmann J."/>
            <person name="Wang W."/>
            <person name="Xu J."/>
            <person name="Holmes E.C."/>
            <person name="Zhang Y.Z."/>
        </authorList>
    </citation>
    <scope>NUCLEOTIDE SEQUENCE</scope>
    <source>
        <strain evidence="5">WLJQ82808</strain>
    </source>
</reference>
<keyword evidence="3" id="KW-0693">Viral RNA replication</keyword>
<dbReference type="GO" id="GO:0006351">
    <property type="term" value="P:DNA-templated transcription"/>
    <property type="evidence" value="ECO:0007669"/>
    <property type="project" value="InterPro"/>
</dbReference>
<feature type="domain" description="RNA-directed RNA polymerase C-terminal" evidence="4">
    <location>
        <begin position="88"/>
        <end position="353"/>
    </location>
</feature>